<dbReference type="PANTHER" id="PTHR23213">
    <property type="entry name" value="FORMIN-RELATED"/>
    <property type="match status" value="1"/>
</dbReference>
<evidence type="ECO:0000256" key="4">
    <source>
        <dbReference type="SAM" id="Phobius"/>
    </source>
</evidence>
<dbReference type="SUPFAM" id="SSF101447">
    <property type="entry name" value="Formin homology 2 domain (FH2 domain)"/>
    <property type="match status" value="1"/>
</dbReference>
<dbReference type="PROSITE" id="PS51444">
    <property type="entry name" value="FH2"/>
    <property type="match status" value="1"/>
</dbReference>
<evidence type="ECO:0000256" key="2">
    <source>
        <dbReference type="RuleBase" id="RU361260"/>
    </source>
</evidence>
<evidence type="ECO:0000259" key="5">
    <source>
        <dbReference type="PROSITE" id="PS51444"/>
    </source>
</evidence>
<dbReference type="Gene3D" id="1.20.58.2220">
    <property type="entry name" value="Formin, FH2 domain"/>
    <property type="match status" value="1"/>
</dbReference>
<dbReference type="AlphaFoldDB" id="A0ABD1GBQ7"/>
<evidence type="ECO:0000313" key="6">
    <source>
        <dbReference type="EMBL" id="KAL1541552.1"/>
    </source>
</evidence>
<dbReference type="Proteomes" id="UP001567538">
    <property type="component" value="Unassembled WGS sequence"/>
</dbReference>
<sequence>MATHSQTLVEVVAITATISVIVAGIVFYLIYRLRLARGANGGKLASSFRREFPEAAPHVDFRQRALKRVIVDEEGMDVLYLRKLESGCFSKVWYNPMMEEEEVKRMNSRGEKPEPIQQLPLLQHPKIQPPSPPPTPPRPPPPPPLPSRPAPPPPPRPPPKSKPAPPPPPQRPPPPPKSRPPPPPQPAKKQTPPSHKPPIAPRIQENRVHTTKLKPLHWDKVTANTDHSMVWNEINDGSFRFDDELMEALFGYTNTDQKPSERNKQSSSSAPQTFILHPRKSQNTAIVIKSLQISRREIVDAAMEGRGLSAETLEKLTKICPTQEETTKIHQFNGDPAKLADAEAFLHHILREIPSAFVRFNAMLFRESYEPEILHLKESLQTCELGCNELRSGGVFFKFLEAILKAGNRLNAGTNWGNAQGFNLTALRRLSDVKSADGKTTLLHFVVEQVAKSEGKPKVEEREMDERESLILGLPAVEALNAEFCNVKRAARVDYEGLTGTCEALAARVDEIKRLLRRGDGGEVGRFAAEMRGFLEGCEEELSVVREEERRVIELMRKTNVYYQTGVKGGNPLQLFVMVKDFLESVDRVCGEIGKKLEKKRGGASPPLSPTPRSPVRFQNLQNYFATQRVGTSSSDSDDDF</sequence>
<feature type="transmembrane region" description="Helical" evidence="4">
    <location>
        <begin position="12"/>
        <end position="31"/>
    </location>
</feature>
<gene>
    <name evidence="6" type="ORF">AAHA92_25759</name>
</gene>
<dbReference type="PRINTS" id="PR01217">
    <property type="entry name" value="PRICHEXTENSN"/>
</dbReference>
<feature type="region of interest" description="Disordered" evidence="3">
    <location>
        <begin position="123"/>
        <end position="213"/>
    </location>
</feature>
<feature type="region of interest" description="Disordered" evidence="3">
    <location>
        <begin position="254"/>
        <end position="273"/>
    </location>
</feature>
<keyword evidence="4" id="KW-1133">Transmembrane helix</keyword>
<comment type="caution">
    <text evidence="6">The sequence shown here is derived from an EMBL/GenBank/DDBJ whole genome shotgun (WGS) entry which is preliminary data.</text>
</comment>
<accession>A0ABD1GBQ7</accession>
<evidence type="ECO:0000313" key="7">
    <source>
        <dbReference type="Proteomes" id="UP001567538"/>
    </source>
</evidence>
<keyword evidence="7" id="KW-1185">Reference proteome</keyword>
<dbReference type="EMBL" id="JBEAFC010000009">
    <property type="protein sequence ID" value="KAL1541552.1"/>
    <property type="molecule type" value="Genomic_DNA"/>
</dbReference>
<comment type="similarity">
    <text evidence="1">Belongs to the formin-like family. Class-I subfamily.</text>
</comment>
<evidence type="ECO:0000256" key="1">
    <source>
        <dbReference type="ARBA" id="ARBA00025793"/>
    </source>
</evidence>
<name>A0ABD1GBQ7_SALDI</name>
<organism evidence="6 7">
    <name type="scientific">Salvia divinorum</name>
    <name type="common">Maria pastora</name>
    <name type="synonym">Diviner's sage</name>
    <dbReference type="NCBI Taxonomy" id="28513"/>
    <lineage>
        <taxon>Eukaryota</taxon>
        <taxon>Viridiplantae</taxon>
        <taxon>Streptophyta</taxon>
        <taxon>Embryophyta</taxon>
        <taxon>Tracheophyta</taxon>
        <taxon>Spermatophyta</taxon>
        <taxon>Magnoliopsida</taxon>
        <taxon>eudicotyledons</taxon>
        <taxon>Gunneridae</taxon>
        <taxon>Pentapetalae</taxon>
        <taxon>asterids</taxon>
        <taxon>lamiids</taxon>
        <taxon>Lamiales</taxon>
        <taxon>Lamiaceae</taxon>
        <taxon>Nepetoideae</taxon>
        <taxon>Mentheae</taxon>
        <taxon>Salviinae</taxon>
        <taxon>Salvia</taxon>
        <taxon>Salvia subgen. Calosphace</taxon>
    </lineage>
</organism>
<dbReference type="InterPro" id="IPR015425">
    <property type="entry name" value="FH2_Formin"/>
</dbReference>
<proteinExistence type="inferred from homology"/>
<protein>
    <recommendedName>
        <fullName evidence="2">Formin-like protein</fullName>
    </recommendedName>
</protein>
<dbReference type="FunFam" id="1.20.58.2220:FF:000017">
    <property type="entry name" value="Formin-like protein"/>
    <property type="match status" value="1"/>
</dbReference>
<reference evidence="6 7" key="1">
    <citation type="submission" date="2024-06" db="EMBL/GenBank/DDBJ databases">
        <title>A chromosome level genome sequence of Diviner's sage (Salvia divinorum).</title>
        <authorList>
            <person name="Ford S.A."/>
            <person name="Ro D.-K."/>
            <person name="Ness R.W."/>
            <person name="Phillips M.A."/>
        </authorList>
    </citation>
    <scope>NUCLEOTIDE SEQUENCE [LARGE SCALE GENOMIC DNA]</scope>
    <source>
        <strain evidence="6">SAF-2024a</strain>
        <tissue evidence="6">Leaf</tissue>
    </source>
</reference>
<dbReference type="InterPro" id="IPR042201">
    <property type="entry name" value="FH2_Formin_sf"/>
</dbReference>
<keyword evidence="4" id="KW-0812">Transmembrane</keyword>
<dbReference type="InterPro" id="IPR027643">
    <property type="entry name" value="Formin-like_plant"/>
</dbReference>
<feature type="compositionally biased region" description="Pro residues" evidence="3">
    <location>
        <begin position="127"/>
        <end position="186"/>
    </location>
</feature>
<keyword evidence="4" id="KW-0472">Membrane</keyword>
<dbReference type="Pfam" id="PF02181">
    <property type="entry name" value="FH2"/>
    <property type="match status" value="1"/>
</dbReference>
<dbReference type="SMART" id="SM00498">
    <property type="entry name" value="FH2"/>
    <property type="match status" value="1"/>
</dbReference>
<evidence type="ECO:0000256" key="3">
    <source>
        <dbReference type="SAM" id="MobiDB-lite"/>
    </source>
</evidence>
<feature type="domain" description="FH2" evidence="5">
    <location>
        <begin position="203"/>
        <end position="612"/>
    </location>
</feature>
<dbReference type="PANTHER" id="PTHR23213:SF273">
    <property type="entry name" value="FORMIN-LIKE PROTEIN"/>
    <property type="match status" value="1"/>
</dbReference>